<dbReference type="EMBL" id="WFKK01000006">
    <property type="protein sequence ID" value="KAB7890287.1"/>
    <property type="molecule type" value="Genomic_DNA"/>
</dbReference>
<protein>
    <submittedName>
        <fullName evidence="3">DDE-type integrase/transposase/recombinase</fullName>
    </submittedName>
</protein>
<dbReference type="AlphaFoldDB" id="A0A6L4WV99"/>
<accession>A0A6L4WV99</accession>
<dbReference type="InterPro" id="IPR036397">
    <property type="entry name" value="RNaseH_sf"/>
</dbReference>
<evidence type="ECO:0000256" key="1">
    <source>
        <dbReference type="SAM" id="MobiDB-lite"/>
    </source>
</evidence>
<dbReference type="PROSITE" id="PS50994">
    <property type="entry name" value="INTEGRASE"/>
    <property type="match status" value="1"/>
</dbReference>
<gene>
    <name evidence="3" type="ORF">GBG19_03385</name>
</gene>
<proteinExistence type="predicted"/>
<dbReference type="InterPro" id="IPR012337">
    <property type="entry name" value="RNaseH-like_sf"/>
</dbReference>
<dbReference type="Pfam" id="PF09299">
    <property type="entry name" value="Mu-transpos_C"/>
    <property type="match status" value="1"/>
</dbReference>
<name>A0A6L4WV99_9BACT</name>
<dbReference type="RefSeq" id="WP_152279588.1">
    <property type="nucleotide sequence ID" value="NZ_WFKK01000006.1"/>
</dbReference>
<dbReference type="GO" id="GO:0015074">
    <property type="term" value="P:DNA integration"/>
    <property type="evidence" value="ECO:0007669"/>
    <property type="project" value="InterPro"/>
</dbReference>
<dbReference type="Gene3D" id="3.30.420.10">
    <property type="entry name" value="Ribonuclease H-like superfamily/Ribonuclease H"/>
    <property type="match status" value="1"/>
</dbReference>
<comment type="caution">
    <text evidence="3">The sequence shown here is derived from an EMBL/GenBank/DDBJ whole genome shotgun (WGS) entry which is preliminary data.</text>
</comment>
<evidence type="ECO:0000313" key="4">
    <source>
        <dbReference type="Proteomes" id="UP000472839"/>
    </source>
</evidence>
<dbReference type="SUPFAM" id="SSF53098">
    <property type="entry name" value="Ribonuclease H-like"/>
    <property type="match status" value="1"/>
</dbReference>
<feature type="compositionally biased region" description="Basic residues" evidence="1">
    <location>
        <begin position="564"/>
        <end position="584"/>
    </location>
</feature>
<dbReference type="InterPro" id="IPR001584">
    <property type="entry name" value="Integrase_cat-core"/>
</dbReference>
<feature type="region of interest" description="Disordered" evidence="1">
    <location>
        <begin position="562"/>
        <end position="593"/>
    </location>
</feature>
<feature type="domain" description="Integrase catalytic" evidence="2">
    <location>
        <begin position="218"/>
        <end position="421"/>
    </location>
</feature>
<reference evidence="3 4" key="1">
    <citation type="submission" date="2019-10" db="EMBL/GenBank/DDBJ databases">
        <title>Poseidonibacter ostreae sp. nov., isolated from the gut of the Ostrea denselamellosa.</title>
        <authorList>
            <person name="Choi A."/>
        </authorList>
    </citation>
    <scope>NUCLEOTIDE SEQUENCE [LARGE SCALE GENOMIC DNA]</scope>
    <source>
        <strain evidence="3 4">SJOD-M-33</strain>
    </source>
</reference>
<dbReference type="Proteomes" id="UP000472839">
    <property type="component" value="Unassembled WGS sequence"/>
</dbReference>
<evidence type="ECO:0000313" key="3">
    <source>
        <dbReference type="EMBL" id="KAB7890287.1"/>
    </source>
</evidence>
<evidence type="ECO:0000259" key="2">
    <source>
        <dbReference type="PROSITE" id="PS50994"/>
    </source>
</evidence>
<dbReference type="GO" id="GO:0003676">
    <property type="term" value="F:nucleic acid binding"/>
    <property type="evidence" value="ECO:0007669"/>
    <property type="project" value="InterPro"/>
</dbReference>
<organism evidence="3 4">
    <name type="scientific">Poseidonibacter ostreae</name>
    <dbReference type="NCBI Taxonomy" id="2654171"/>
    <lineage>
        <taxon>Bacteria</taxon>
        <taxon>Pseudomonadati</taxon>
        <taxon>Campylobacterota</taxon>
        <taxon>Epsilonproteobacteria</taxon>
        <taxon>Campylobacterales</taxon>
        <taxon>Arcobacteraceae</taxon>
        <taxon>Poseidonibacter</taxon>
    </lineage>
</organism>
<dbReference type="InterPro" id="IPR015378">
    <property type="entry name" value="Transposase-like_Mu_C"/>
</dbReference>
<sequence>MNKINLSIGTKISYKEQNYLILNYLDFESIIVEDINTKEKKIVKIQDLENENKKDFLYIGVITDKEWEEAKQRLKIIKPLIFIDRKKEEVIKMAEENNLHVSTLYRWIKLYEESTLLSSLVPKKTLRGGKGKTRTKEEVELIIKKTIEEQYLHKQKLTPRQVYNEIRRKCHNADITAPHENTIRNRIKQISNERKIETRESRRTADRQYRNTDGVFPEGTYPLDVIQIDHTPMDIIIVDEEYRQPIGRPYLTIAIDVYSRMIMGYYISLEAPSYFSVSQCLTNMLVPKEKYLREYKVEGNWNIWGIPREIHLDNAQEFKGYELQRVCEEIGISIQWRPVARPQFGGHIERLIGTSMKEVHTIPGTTFSNIQQRGDYNSEKESALTLYELEQWMCEFIVNVYHKRIHNTINMSPERKYELGIFGDDDNIGKGLPEKIENEDYLKISLLPSNERTIQQHGVVIEKIQYYENSLRRWIKAKDEKGNARKFLFKYDPRDISQIWFFDPDIKDFFSIPYKNLTYPAISQWELKAIKRYLDEKNIHAYDETIIFKAYNRMQQIKEDAVKKTKSIRKQTSSKKAHKRKKKLDFKDTQNTNKTNIQKETSIDDLFKNVSAFEEIDMGEINNEN</sequence>